<comment type="caution">
    <text evidence="2">The sequence shown here is derived from an EMBL/GenBank/DDBJ whole genome shotgun (WGS) entry which is preliminary data.</text>
</comment>
<dbReference type="InterPro" id="IPR002818">
    <property type="entry name" value="DJ-1/PfpI"/>
</dbReference>
<proteinExistence type="predicted"/>
<dbReference type="InterPro" id="IPR029062">
    <property type="entry name" value="Class_I_gatase-like"/>
</dbReference>
<dbReference type="Proteomes" id="UP000488506">
    <property type="component" value="Unassembled WGS sequence"/>
</dbReference>
<name>A0A833L2U9_UNCSA</name>
<accession>A0A833L2U9</accession>
<dbReference type="Gene3D" id="3.40.50.880">
    <property type="match status" value="1"/>
</dbReference>
<gene>
    <name evidence="2" type="ORF">FD145_1360</name>
</gene>
<dbReference type="SUPFAM" id="SSF52317">
    <property type="entry name" value="Class I glutamine amidotransferase-like"/>
    <property type="match status" value="1"/>
</dbReference>
<evidence type="ECO:0000313" key="2">
    <source>
        <dbReference type="EMBL" id="KAF0133280.1"/>
    </source>
</evidence>
<evidence type="ECO:0000259" key="1">
    <source>
        <dbReference type="Pfam" id="PF01965"/>
    </source>
</evidence>
<reference evidence="2 3" key="1">
    <citation type="submission" date="2019-12" db="EMBL/GenBank/DDBJ databases">
        <authorList>
            <person name="Wolfe R."/>
            <person name="Danczak R."/>
            <person name="Wilkins M."/>
        </authorList>
    </citation>
    <scope>NUCLEOTIDE SEQUENCE [LARGE SCALE GENOMIC DNA]</scope>
    <source>
        <strain evidence="2">X2_MaxBin.013</strain>
    </source>
</reference>
<protein>
    <submittedName>
        <fullName evidence="2">4-methyl-5(B-hydroxyethyl)-thiazole monophosphate biosynthesi</fullName>
    </submittedName>
</protein>
<dbReference type="EMBL" id="WPAF01000030">
    <property type="protein sequence ID" value="KAF0133280.1"/>
    <property type="molecule type" value="Genomic_DNA"/>
</dbReference>
<sequence length="101" mass="11415">MKKVLLLFLSQGFEEAEASAFIDVCGWSRIVKDVQPVELLTVGLHNEIKAAHNLIVKPQKLLKEINPSNFDAFALPGGFHARGFEEAYKDEVLEVRYKKMV</sequence>
<organism evidence="2 3">
    <name type="scientific">Candidatus Saganbacteria bacterium</name>
    <dbReference type="NCBI Taxonomy" id="2575572"/>
    <lineage>
        <taxon>Bacteria</taxon>
        <taxon>Bacillati</taxon>
        <taxon>Saganbacteria</taxon>
    </lineage>
</organism>
<dbReference type="AlphaFoldDB" id="A0A833L2U9"/>
<feature type="domain" description="DJ-1/PfpI" evidence="1">
    <location>
        <begin position="2"/>
        <end position="80"/>
    </location>
</feature>
<evidence type="ECO:0000313" key="3">
    <source>
        <dbReference type="Proteomes" id="UP000488506"/>
    </source>
</evidence>
<dbReference type="Pfam" id="PF01965">
    <property type="entry name" value="DJ-1_PfpI"/>
    <property type="match status" value="1"/>
</dbReference>